<dbReference type="Proteomes" id="UP000694701">
    <property type="component" value="Unplaced"/>
</dbReference>
<protein>
    <submittedName>
        <fullName evidence="9">Interleukin-21 receptor-like</fullName>
    </submittedName>
</protein>
<dbReference type="PANTHER" id="PTHR23037">
    <property type="entry name" value="CYTOKINE RECEPTOR"/>
    <property type="match status" value="1"/>
</dbReference>
<accession>A0A8C1MV28</accession>
<keyword evidence="10" id="KW-1185">Reference proteome</keyword>
<keyword evidence="5 7" id="KW-0472">Membrane</keyword>
<sequence length="485" mass="55219">MMNRTGIFCIFLAFSVHLKATLQGKTCFLNLQFQSQWILHALPKMYDHFAISSLTKGHICVADYYNTISCSLKLPVTSTKNISYRLEAYLKGKDQKYVCQLQRVREDHICSLTVPGFRSFDEYSLYYLENGCENSSLLDASFKPVKNIKPKPPFNLTLQYANGTYHFFWKSGYENHVYRQALPIRYQFKYHKDGNHTSAVSVQAENNMIQIDEMKLDPGTTYTVMVKTLIDHGNVYRGMWSDWSSAVKWKTAYRALVFVQDEPNQVSKIAIGMFSVVGLLILLMAIPAARFKMNKILWVPTPATYFQPLYQNYQGNFQCWVLAKSPLHDFHFMEDFSKIDKISEVITTMQDQVEKTGMYPTAQCHTPYVGPTAEVWAPCQMPDTRSETSISCEDFSLFCEELPDKVGNLIQSLNVACLSGDVLSVKDSALSLECLEDCEASEAPVIINPVPVCFKQDYCTLTNTLTGHAPTFSRDVEQDENTSND</sequence>
<evidence type="ECO:0000256" key="8">
    <source>
        <dbReference type="SAM" id="SignalP"/>
    </source>
</evidence>
<evidence type="ECO:0000313" key="9">
    <source>
        <dbReference type="Ensembl" id="ENSCCRP00010081354.1"/>
    </source>
</evidence>
<evidence type="ECO:0000256" key="1">
    <source>
        <dbReference type="ARBA" id="ARBA00004167"/>
    </source>
</evidence>
<feature type="chain" id="PRO_5044675900" evidence="8">
    <location>
        <begin position="24"/>
        <end position="485"/>
    </location>
</feature>
<organism evidence="9 10">
    <name type="scientific">Cyprinus carpio</name>
    <name type="common">Common carp</name>
    <dbReference type="NCBI Taxonomy" id="7962"/>
    <lineage>
        <taxon>Eukaryota</taxon>
        <taxon>Metazoa</taxon>
        <taxon>Chordata</taxon>
        <taxon>Craniata</taxon>
        <taxon>Vertebrata</taxon>
        <taxon>Euteleostomi</taxon>
        <taxon>Actinopterygii</taxon>
        <taxon>Neopterygii</taxon>
        <taxon>Teleostei</taxon>
        <taxon>Ostariophysi</taxon>
        <taxon>Cypriniformes</taxon>
        <taxon>Cyprinidae</taxon>
        <taxon>Cyprininae</taxon>
        <taxon>Cyprinus</taxon>
    </lineage>
</organism>
<dbReference type="InterPro" id="IPR036116">
    <property type="entry name" value="FN3_sf"/>
</dbReference>
<dbReference type="GO" id="GO:0004896">
    <property type="term" value="F:cytokine receptor activity"/>
    <property type="evidence" value="ECO:0007669"/>
    <property type="project" value="InterPro"/>
</dbReference>
<dbReference type="AlphaFoldDB" id="A0A8C1MV28"/>
<name>A0A8C1MV28_CYPCA</name>
<evidence type="ECO:0000256" key="2">
    <source>
        <dbReference type="ARBA" id="ARBA00022692"/>
    </source>
</evidence>
<keyword evidence="3 8" id="KW-0732">Signal</keyword>
<comment type="subcellular location">
    <subcellularLocation>
        <location evidence="1">Membrane</location>
        <topology evidence="1">Single-pass membrane protein</topology>
    </subcellularLocation>
</comment>
<reference evidence="9" key="1">
    <citation type="submission" date="2025-05" db="UniProtKB">
        <authorList>
            <consortium name="Ensembl"/>
        </authorList>
    </citation>
    <scope>IDENTIFICATION</scope>
</reference>
<dbReference type="InterPro" id="IPR003531">
    <property type="entry name" value="Hempt_rcpt_S_F1_CS"/>
</dbReference>
<dbReference type="PANTHER" id="PTHR23037:SF7">
    <property type="entry name" value="INTERLEUKIN-21 RECEPTOR"/>
    <property type="match status" value="1"/>
</dbReference>
<evidence type="ECO:0000256" key="5">
    <source>
        <dbReference type="ARBA" id="ARBA00023136"/>
    </source>
</evidence>
<evidence type="ECO:0000313" key="10">
    <source>
        <dbReference type="Proteomes" id="UP000694427"/>
    </source>
</evidence>
<dbReference type="GO" id="GO:0009897">
    <property type="term" value="C:external side of plasma membrane"/>
    <property type="evidence" value="ECO:0007669"/>
    <property type="project" value="TreeGrafter"/>
</dbReference>
<dbReference type="Gene3D" id="2.60.40.10">
    <property type="entry name" value="Immunoglobulins"/>
    <property type="match status" value="2"/>
</dbReference>
<keyword evidence="6" id="KW-0675">Receptor</keyword>
<gene>
    <name evidence="9" type="primary">il21r.2</name>
</gene>
<evidence type="ECO:0000256" key="6">
    <source>
        <dbReference type="ARBA" id="ARBA00023170"/>
    </source>
</evidence>
<feature type="signal peptide" evidence="8">
    <location>
        <begin position="1"/>
        <end position="23"/>
    </location>
</feature>
<evidence type="ECO:0000256" key="4">
    <source>
        <dbReference type="ARBA" id="ARBA00022989"/>
    </source>
</evidence>
<proteinExistence type="predicted"/>
<keyword evidence="2 7" id="KW-0812">Transmembrane</keyword>
<dbReference type="InterPro" id="IPR013783">
    <property type="entry name" value="Ig-like_fold"/>
</dbReference>
<feature type="transmembrane region" description="Helical" evidence="7">
    <location>
        <begin position="269"/>
        <end position="289"/>
    </location>
</feature>
<dbReference type="SUPFAM" id="SSF49265">
    <property type="entry name" value="Fibronectin type III"/>
    <property type="match status" value="2"/>
</dbReference>
<evidence type="ECO:0000256" key="7">
    <source>
        <dbReference type="SAM" id="Phobius"/>
    </source>
</evidence>
<dbReference type="Ensembl" id="ENSCCRT00020091299.1">
    <property type="protein sequence ID" value="ENSCCRP00020083427.1"/>
    <property type="gene ID" value="ENSCCRG00020038490.1"/>
</dbReference>
<keyword evidence="4 7" id="KW-1133">Transmembrane helix</keyword>
<dbReference type="Ensembl" id="ENSCCRT00010090271.1">
    <property type="protein sequence ID" value="ENSCCRP00010081354.1"/>
    <property type="gene ID" value="ENSCCRG00010035579.1"/>
</dbReference>
<dbReference type="PROSITE" id="PS01355">
    <property type="entry name" value="HEMATOPO_REC_S_F1"/>
    <property type="match status" value="1"/>
</dbReference>
<evidence type="ECO:0000256" key="3">
    <source>
        <dbReference type="ARBA" id="ARBA00022729"/>
    </source>
</evidence>
<dbReference type="Proteomes" id="UP000694427">
    <property type="component" value="Unplaced"/>
</dbReference>